<accession>A0A495D3E0</accession>
<evidence type="ECO:0000256" key="1">
    <source>
        <dbReference type="SAM" id="Phobius"/>
    </source>
</evidence>
<dbReference type="RefSeq" id="WP_121210942.1">
    <property type="nucleotide sequence ID" value="NZ_RBIM01000004.1"/>
</dbReference>
<keyword evidence="1" id="KW-0812">Transmembrane</keyword>
<dbReference type="Proteomes" id="UP000273675">
    <property type="component" value="Unassembled WGS sequence"/>
</dbReference>
<keyword evidence="1" id="KW-1133">Transmembrane helix</keyword>
<evidence type="ECO:0000313" key="2">
    <source>
        <dbReference type="EMBL" id="RKQ96424.1"/>
    </source>
</evidence>
<gene>
    <name evidence="2" type="ORF">C7435_1754</name>
</gene>
<feature type="transmembrane region" description="Helical" evidence="1">
    <location>
        <begin position="15"/>
        <end position="35"/>
    </location>
</feature>
<protein>
    <submittedName>
        <fullName evidence="2">Uncharacterized protein</fullName>
    </submittedName>
</protein>
<evidence type="ECO:0000313" key="3">
    <source>
        <dbReference type="Proteomes" id="UP000273675"/>
    </source>
</evidence>
<keyword evidence="1" id="KW-0472">Membrane</keyword>
<organism evidence="2 3">
    <name type="scientific">Maricaulis maris</name>
    <dbReference type="NCBI Taxonomy" id="74318"/>
    <lineage>
        <taxon>Bacteria</taxon>
        <taxon>Pseudomonadati</taxon>
        <taxon>Pseudomonadota</taxon>
        <taxon>Alphaproteobacteria</taxon>
        <taxon>Maricaulales</taxon>
        <taxon>Maricaulaceae</taxon>
        <taxon>Maricaulis</taxon>
    </lineage>
</organism>
<dbReference type="OrthoDB" id="7562173at2"/>
<comment type="caution">
    <text evidence="2">The sequence shown here is derived from an EMBL/GenBank/DDBJ whole genome shotgun (WGS) entry which is preliminary data.</text>
</comment>
<sequence>MILARISKAVRDQNWLAVSLEFIIVIAGVVVGFQVSAWNEARQERGLEQAYLERLFSEFEVVSDELDDASGDLDDARDQAEGFLAAFDAGDRETMARDTFALLAITRVSEVQIQSAALHELISSGRLGLIRNEALRAELANLPLVEADAHGVIDQIKAQQVDIVATLRPHLRVTMDGLGVDSVILADSFTPDDIELANNLAFAIYLNRSAALFLRVLKNEVDQLRASLAEELGQPSPVPAPETSP</sequence>
<dbReference type="EMBL" id="RBIM01000004">
    <property type="protein sequence ID" value="RKQ96424.1"/>
    <property type="molecule type" value="Genomic_DNA"/>
</dbReference>
<dbReference type="AlphaFoldDB" id="A0A495D3E0"/>
<reference evidence="2 3" key="1">
    <citation type="submission" date="2018-10" db="EMBL/GenBank/DDBJ databases">
        <title>Genomic Encyclopedia of Type Strains, Phase IV (KMG-IV): sequencing the most valuable type-strain genomes for metagenomic binning, comparative biology and taxonomic classification.</title>
        <authorList>
            <person name="Goeker M."/>
        </authorList>
    </citation>
    <scope>NUCLEOTIDE SEQUENCE [LARGE SCALE GENOMIC DNA]</scope>
    <source>
        <strain evidence="2 3">DSM 4734</strain>
    </source>
</reference>
<proteinExistence type="predicted"/>
<name>A0A495D3E0_9PROT</name>